<dbReference type="InterPro" id="IPR015330">
    <property type="entry name" value="DNA_primase/pol_bifunc_N"/>
</dbReference>
<dbReference type="GO" id="GO:0003676">
    <property type="term" value="F:nucleic acid binding"/>
    <property type="evidence" value="ECO:0007669"/>
    <property type="project" value="InterPro"/>
</dbReference>
<dbReference type="CDD" id="cd06127">
    <property type="entry name" value="DEDDh"/>
    <property type="match status" value="1"/>
</dbReference>
<dbReference type="InterPro" id="IPR036397">
    <property type="entry name" value="RNaseH_sf"/>
</dbReference>
<dbReference type="Gene3D" id="3.30.420.10">
    <property type="entry name" value="Ribonuclease H-like superfamily/Ribonuclease H"/>
    <property type="match status" value="1"/>
</dbReference>
<keyword evidence="1" id="KW-0540">Nuclease</keyword>
<dbReference type="InterPro" id="IPR013520">
    <property type="entry name" value="Ribonucl_H"/>
</dbReference>
<keyword evidence="3" id="KW-0269">Exonuclease</keyword>
<evidence type="ECO:0000256" key="2">
    <source>
        <dbReference type="ARBA" id="ARBA00022801"/>
    </source>
</evidence>
<dbReference type="SMART" id="SM00479">
    <property type="entry name" value="EXOIII"/>
    <property type="match status" value="1"/>
</dbReference>
<dbReference type="Proteomes" id="UP000823865">
    <property type="component" value="Unassembled WGS sequence"/>
</dbReference>
<sequence>MKWSECPKRNNKSFKEPIDTDWETYKTIPQSLDYILQLNWEKSAGIGLVLGYNQYRALDVDISSLWISEIMYPDEGLNGFINEILTLLHLPKDYPWVVRSGNGCGFHIIFKSEDNTATQNIDSLSFEPKNEYCDSDCKLFYRMELRWCDHLVLPPSLHASGLQYRFRNGTLPTTAPSKVSLAELDSMIDKYCGERIFFTANYKGVTIELTEINKIKSRHDSYLSPHEHQINTITWLIETSNPESKNSLALRYLFGKEITSNANLAIKYLTDSDSQSAKFNLLQLYACGFIKYDAEIYNKLKKTLDENLFNEHLDILQSNEDKYVPVIERYLFFDTETTGLPQNYKAPSSDIKNWPRLIQLSWIITDQFQNILAKHNHIIKPNGFVIPNESISVHGISTEYAKINGENLNEVLDLFESDIKSAKYIIGHNIDFDKKIIEAEFYRENKVLSWKGTISLCTMKSAIDFCKLRNFYGYRYPQLQELYNKLFGADFENAHNAFSDISATVKCFWEMVKRGIITIPQTKAETATNTDEDDLPF</sequence>
<dbReference type="GO" id="GO:0008408">
    <property type="term" value="F:3'-5' exonuclease activity"/>
    <property type="evidence" value="ECO:0007669"/>
    <property type="project" value="TreeGrafter"/>
</dbReference>
<protein>
    <submittedName>
        <fullName evidence="5">Bifunctional DNA primase/polymerase</fullName>
    </submittedName>
</protein>
<evidence type="ECO:0000313" key="6">
    <source>
        <dbReference type="Proteomes" id="UP000823865"/>
    </source>
</evidence>
<gene>
    <name evidence="5" type="ORF">H9789_03525</name>
</gene>
<evidence type="ECO:0000256" key="1">
    <source>
        <dbReference type="ARBA" id="ARBA00022722"/>
    </source>
</evidence>
<dbReference type="Pfam" id="PF09250">
    <property type="entry name" value="Prim-Pol"/>
    <property type="match status" value="1"/>
</dbReference>
<dbReference type="PANTHER" id="PTHR30231">
    <property type="entry name" value="DNA POLYMERASE III SUBUNIT EPSILON"/>
    <property type="match status" value="1"/>
</dbReference>
<evidence type="ECO:0000259" key="4">
    <source>
        <dbReference type="SMART" id="SM00479"/>
    </source>
</evidence>
<comment type="caution">
    <text evidence="5">The sequence shown here is derived from an EMBL/GenBank/DDBJ whole genome shotgun (WGS) entry which is preliminary data.</text>
</comment>
<reference evidence="5" key="2">
    <citation type="submission" date="2021-04" db="EMBL/GenBank/DDBJ databases">
        <authorList>
            <person name="Gilroy R."/>
        </authorList>
    </citation>
    <scope>NUCLEOTIDE SEQUENCE</scope>
    <source>
        <strain evidence="5">G3-2149</strain>
    </source>
</reference>
<dbReference type="EMBL" id="JAHLFU010000065">
    <property type="protein sequence ID" value="MBU3852891.1"/>
    <property type="molecule type" value="Genomic_DNA"/>
</dbReference>
<dbReference type="SUPFAM" id="SSF53098">
    <property type="entry name" value="Ribonuclease H-like"/>
    <property type="match status" value="1"/>
</dbReference>
<feature type="domain" description="Exonuclease" evidence="4">
    <location>
        <begin position="329"/>
        <end position="517"/>
    </location>
</feature>
<proteinExistence type="predicted"/>
<name>A0A9E2P1A5_9BACT</name>
<keyword evidence="2" id="KW-0378">Hydrolase</keyword>
<dbReference type="SUPFAM" id="SSF56747">
    <property type="entry name" value="Prim-pol domain"/>
    <property type="match status" value="1"/>
</dbReference>
<dbReference type="GO" id="GO:0006259">
    <property type="term" value="P:DNA metabolic process"/>
    <property type="evidence" value="ECO:0007669"/>
    <property type="project" value="UniProtKB-ARBA"/>
</dbReference>
<evidence type="ECO:0000256" key="3">
    <source>
        <dbReference type="ARBA" id="ARBA00022839"/>
    </source>
</evidence>
<organism evidence="5 6">
    <name type="scientific">Candidatus Paraprevotella stercoravium</name>
    <dbReference type="NCBI Taxonomy" id="2838725"/>
    <lineage>
        <taxon>Bacteria</taxon>
        <taxon>Pseudomonadati</taxon>
        <taxon>Bacteroidota</taxon>
        <taxon>Bacteroidia</taxon>
        <taxon>Bacteroidales</taxon>
        <taxon>Prevotellaceae</taxon>
        <taxon>Paraprevotella</taxon>
    </lineage>
</organism>
<reference evidence="5" key="1">
    <citation type="journal article" date="2021" name="PeerJ">
        <title>Extensive microbial diversity within the chicken gut microbiome revealed by metagenomics and culture.</title>
        <authorList>
            <person name="Gilroy R."/>
            <person name="Ravi A."/>
            <person name="Getino M."/>
            <person name="Pursley I."/>
            <person name="Horton D.L."/>
            <person name="Alikhan N.F."/>
            <person name="Baker D."/>
            <person name="Gharbi K."/>
            <person name="Hall N."/>
            <person name="Watson M."/>
            <person name="Adriaenssens E.M."/>
            <person name="Foster-Nyarko E."/>
            <person name="Jarju S."/>
            <person name="Secka A."/>
            <person name="Antonio M."/>
            <person name="Oren A."/>
            <person name="Chaudhuri R.R."/>
            <person name="La Ragione R."/>
            <person name="Hildebrand F."/>
            <person name="Pallen M.J."/>
        </authorList>
    </citation>
    <scope>NUCLEOTIDE SEQUENCE</scope>
    <source>
        <strain evidence="5">G3-2149</strain>
    </source>
</reference>
<dbReference type="PANTHER" id="PTHR30231:SF4">
    <property type="entry name" value="PROTEIN NEN2"/>
    <property type="match status" value="1"/>
</dbReference>
<dbReference type="Pfam" id="PF00929">
    <property type="entry name" value="RNase_T"/>
    <property type="match status" value="1"/>
</dbReference>
<evidence type="ECO:0000313" key="5">
    <source>
        <dbReference type="EMBL" id="MBU3852891.1"/>
    </source>
</evidence>
<dbReference type="InterPro" id="IPR012337">
    <property type="entry name" value="RNaseH-like_sf"/>
</dbReference>
<dbReference type="AlphaFoldDB" id="A0A9E2P1A5"/>
<accession>A0A9E2P1A5</accession>